<proteinExistence type="predicted"/>
<dbReference type="RefSeq" id="WP_262591039.1">
    <property type="nucleotide sequence ID" value="NZ_JAOQJQ010000003.1"/>
</dbReference>
<organism evidence="2 3">
    <name type="scientific">Brotonthovivens ammoniilytica</name>
    <dbReference type="NCBI Taxonomy" id="2981725"/>
    <lineage>
        <taxon>Bacteria</taxon>
        <taxon>Bacillati</taxon>
        <taxon>Bacillota</taxon>
        <taxon>Clostridia</taxon>
        <taxon>Lachnospirales</taxon>
        <taxon>Lachnospiraceae</taxon>
        <taxon>Brotonthovivens</taxon>
    </lineage>
</organism>
<feature type="transmembrane region" description="Helical" evidence="1">
    <location>
        <begin position="383"/>
        <end position="402"/>
    </location>
</feature>
<keyword evidence="1" id="KW-0812">Transmembrane</keyword>
<dbReference type="Proteomes" id="UP001652442">
    <property type="component" value="Unassembled WGS sequence"/>
</dbReference>
<feature type="transmembrane region" description="Helical" evidence="1">
    <location>
        <begin position="182"/>
        <end position="207"/>
    </location>
</feature>
<feature type="transmembrane region" description="Helical" evidence="1">
    <location>
        <begin position="75"/>
        <end position="100"/>
    </location>
</feature>
<accession>A0ABT2TL31</accession>
<evidence type="ECO:0000313" key="2">
    <source>
        <dbReference type="EMBL" id="MCU6762362.1"/>
    </source>
</evidence>
<evidence type="ECO:0000313" key="3">
    <source>
        <dbReference type="Proteomes" id="UP001652442"/>
    </source>
</evidence>
<name>A0ABT2TL31_9FIRM</name>
<keyword evidence="3" id="KW-1185">Reference proteome</keyword>
<feature type="transmembrane region" description="Helical" evidence="1">
    <location>
        <begin position="350"/>
        <end position="371"/>
    </location>
</feature>
<feature type="transmembrane region" description="Helical" evidence="1">
    <location>
        <begin position="153"/>
        <end position="176"/>
    </location>
</feature>
<protein>
    <recommendedName>
        <fullName evidence="4">Transporter gate domain protein</fullName>
    </recommendedName>
</protein>
<feature type="transmembrane region" description="Helical" evidence="1">
    <location>
        <begin position="35"/>
        <end position="55"/>
    </location>
</feature>
<feature type="transmembrane region" description="Helical" evidence="1">
    <location>
        <begin position="258"/>
        <end position="277"/>
    </location>
</feature>
<comment type="caution">
    <text evidence="2">The sequence shown here is derived from an EMBL/GenBank/DDBJ whole genome shotgun (WGS) entry which is preliminary data.</text>
</comment>
<sequence>MDMIKELILRRRCRKENKENNEIPKGCKKAVSGEAFLFLGGIGILFLFLGIHMGAIHMFNTLMNTAYQLLLDTVFYVMAIAVLSGAVSALFSEFGVISLLNKGLSPLMKPIYGLPGASAVGILTTYLSDNPAVLTLKADENFPEYFQKKHLPALVNLGTSFGMGMIVTTFMIGIASPSGESFLLPAVIGNAGGIAGSIVSTRLILFLSYKEYGRGKPQGKSLKPESESAVLYRKVREGGVGARFMDALLAGGKSGVQMGISIIPGVLIICTLVLMLANGAPEGGYTGGAYEGVAILPWIGKKLDFILMPLFGFTSPEGITVPITALGAAGAAISLVPNLVNLGLASGHDVAVFTAMCICWGGFLSTHAAMMDTFGCRRMTGKAIACHTAGGLCAGILANWLYQLVSVLM</sequence>
<evidence type="ECO:0008006" key="4">
    <source>
        <dbReference type="Google" id="ProtNLM"/>
    </source>
</evidence>
<evidence type="ECO:0000256" key="1">
    <source>
        <dbReference type="SAM" id="Phobius"/>
    </source>
</evidence>
<keyword evidence="1" id="KW-0472">Membrane</keyword>
<gene>
    <name evidence="2" type="ORF">OCV88_08455</name>
</gene>
<feature type="transmembrane region" description="Helical" evidence="1">
    <location>
        <begin position="321"/>
        <end position="344"/>
    </location>
</feature>
<dbReference type="EMBL" id="JAOQJQ010000003">
    <property type="protein sequence ID" value="MCU6762362.1"/>
    <property type="molecule type" value="Genomic_DNA"/>
</dbReference>
<keyword evidence="1" id="KW-1133">Transmembrane helix</keyword>
<reference evidence="2 3" key="1">
    <citation type="journal article" date="2021" name="ISME Commun">
        <title>Automated analysis of genomic sequences facilitates high-throughput and comprehensive description of bacteria.</title>
        <authorList>
            <person name="Hitch T.C.A."/>
        </authorList>
    </citation>
    <scope>NUCLEOTIDE SEQUENCE [LARGE SCALE GENOMIC DNA]</scope>
    <source>
        <strain evidence="2 3">Sanger_109</strain>
    </source>
</reference>